<comment type="subcellular location">
    <subcellularLocation>
        <location evidence="2">Mitochondrion inner membrane</location>
        <topology evidence="2">Peripheral membrane protein</topology>
        <orientation evidence="2">Matrix side</orientation>
    </subcellularLocation>
</comment>
<proteinExistence type="inferred from homology"/>
<dbReference type="SUPFAM" id="SSF52833">
    <property type="entry name" value="Thioredoxin-like"/>
    <property type="match status" value="1"/>
</dbReference>
<name>A0A9W8E0U3_9FUNG</name>
<comment type="caution">
    <text evidence="11">The sequence shown here is derived from an EMBL/GenBank/DDBJ whole genome shotgun (WGS) entry which is preliminary data.</text>
</comment>
<dbReference type="Pfam" id="PF05047">
    <property type="entry name" value="L51_S25_CI-B8"/>
    <property type="match status" value="1"/>
</dbReference>
<keyword evidence="9" id="KW-0472">Membrane</keyword>
<keyword evidence="4" id="KW-0813">Transport</keyword>
<gene>
    <name evidence="11" type="ORF">IWQ62_005643</name>
</gene>
<dbReference type="OrthoDB" id="10250268at2759"/>
<feature type="domain" description="Ribosomal protein/NADH dehydrogenase" evidence="10">
    <location>
        <begin position="16"/>
        <end position="89"/>
    </location>
</feature>
<evidence type="ECO:0000256" key="8">
    <source>
        <dbReference type="ARBA" id="ARBA00023128"/>
    </source>
</evidence>
<accession>A0A9W8E0U3</accession>
<reference evidence="11" key="1">
    <citation type="submission" date="2022-07" db="EMBL/GenBank/DDBJ databases">
        <title>Phylogenomic reconstructions and comparative analyses of Kickxellomycotina fungi.</title>
        <authorList>
            <person name="Reynolds N.K."/>
            <person name="Stajich J.E."/>
            <person name="Barry K."/>
            <person name="Grigoriev I.V."/>
            <person name="Crous P."/>
            <person name="Smith M.E."/>
        </authorList>
    </citation>
    <scope>NUCLEOTIDE SEQUENCE</scope>
    <source>
        <strain evidence="11">RSA 1196</strain>
    </source>
</reference>
<evidence type="ECO:0000313" key="12">
    <source>
        <dbReference type="Proteomes" id="UP001150925"/>
    </source>
</evidence>
<dbReference type="Gene3D" id="3.40.30.10">
    <property type="entry name" value="Glutaredoxin"/>
    <property type="match status" value="1"/>
</dbReference>
<sequence>GAFTKNLKELRFHLCQTSPQSQGLREFLTKNYPTIKQANPGLPILIREAHGVNASIYARYNFARESKASVDGLTSSDIGKHLEQLIKSADSTETPRISN</sequence>
<evidence type="ECO:0000259" key="10">
    <source>
        <dbReference type="SMART" id="SM00916"/>
    </source>
</evidence>
<comment type="function">
    <text evidence="1">Accessory subunit of the mitochondrial membrane respiratory chain NADH dehydrogenase (Complex I), that is believed not to be involved in catalysis. Complex I functions in the transfer of electrons from NADH to the respiratory chain. The immediate electron acceptor for the enzyme is believed to be ubiquinone.</text>
</comment>
<keyword evidence="7" id="KW-0249">Electron transport</keyword>
<dbReference type="InterPro" id="IPR016464">
    <property type="entry name" value="NADH_Ub_cplx-1_asu_su-2"/>
</dbReference>
<comment type="similarity">
    <text evidence="3">Belongs to the complex I NDUFA2 subunit family.</text>
</comment>
<dbReference type="EMBL" id="JANBPY010002454">
    <property type="protein sequence ID" value="KAJ1954926.1"/>
    <property type="molecule type" value="Genomic_DNA"/>
</dbReference>
<dbReference type="Proteomes" id="UP001150925">
    <property type="component" value="Unassembled WGS sequence"/>
</dbReference>
<organism evidence="11 12">
    <name type="scientific">Dispira parvispora</name>
    <dbReference type="NCBI Taxonomy" id="1520584"/>
    <lineage>
        <taxon>Eukaryota</taxon>
        <taxon>Fungi</taxon>
        <taxon>Fungi incertae sedis</taxon>
        <taxon>Zoopagomycota</taxon>
        <taxon>Kickxellomycotina</taxon>
        <taxon>Dimargaritomycetes</taxon>
        <taxon>Dimargaritales</taxon>
        <taxon>Dimargaritaceae</taxon>
        <taxon>Dispira</taxon>
    </lineage>
</organism>
<keyword evidence="8" id="KW-0496">Mitochondrion</keyword>
<evidence type="ECO:0000256" key="5">
    <source>
        <dbReference type="ARBA" id="ARBA00022660"/>
    </source>
</evidence>
<dbReference type="AlphaFoldDB" id="A0A9W8E0U3"/>
<dbReference type="PANTHER" id="PTHR12878">
    <property type="entry name" value="NADH-UBIQUINONE OXIDOREDUCTASE B8 SUBUNIT"/>
    <property type="match status" value="1"/>
</dbReference>
<evidence type="ECO:0000313" key="11">
    <source>
        <dbReference type="EMBL" id="KAJ1954926.1"/>
    </source>
</evidence>
<evidence type="ECO:0000256" key="7">
    <source>
        <dbReference type="ARBA" id="ARBA00022982"/>
    </source>
</evidence>
<dbReference type="InterPro" id="IPR007741">
    <property type="entry name" value="Ribosomal_mL43/mS25/NADH_DH"/>
</dbReference>
<dbReference type="PIRSF" id="PIRSF005822">
    <property type="entry name" value="NDUA2"/>
    <property type="match status" value="1"/>
</dbReference>
<keyword evidence="6" id="KW-0999">Mitochondrion inner membrane</keyword>
<dbReference type="SMART" id="SM00916">
    <property type="entry name" value="L51_S25_CI-B8"/>
    <property type="match status" value="1"/>
</dbReference>
<evidence type="ECO:0000256" key="2">
    <source>
        <dbReference type="ARBA" id="ARBA00004443"/>
    </source>
</evidence>
<dbReference type="GO" id="GO:0005743">
    <property type="term" value="C:mitochondrial inner membrane"/>
    <property type="evidence" value="ECO:0007669"/>
    <property type="project" value="UniProtKB-SubCell"/>
</dbReference>
<evidence type="ECO:0000256" key="1">
    <source>
        <dbReference type="ARBA" id="ARBA00003195"/>
    </source>
</evidence>
<evidence type="ECO:0000256" key="6">
    <source>
        <dbReference type="ARBA" id="ARBA00022792"/>
    </source>
</evidence>
<dbReference type="InterPro" id="IPR036249">
    <property type="entry name" value="Thioredoxin-like_sf"/>
</dbReference>
<keyword evidence="12" id="KW-1185">Reference proteome</keyword>
<evidence type="ECO:0000256" key="3">
    <source>
        <dbReference type="ARBA" id="ARBA00008939"/>
    </source>
</evidence>
<protein>
    <recommendedName>
        <fullName evidence="10">Ribosomal protein/NADH dehydrogenase domain-containing protein</fullName>
    </recommendedName>
</protein>
<feature type="non-terminal residue" evidence="11">
    <location>
        <position position="1"/>
    </location>
</feature>
<dbReference type="PANTHER" id="PTHR12878:SF0">
    <property type="entry name" value="NADH DEHYDROGENASE [UBIQUINONE] 1 ALPHA SUBCOMPLEX SUBUNIT 2"/>
    <property type="match status" value="1"/>
</dbReference>
<evidence type="ECO:0000256" key="9">
    <source>
        <dbReference type="ARBA" id="ARBA00023136"/>
    </source>
</evidence>
<evidence type="ECO:0000256" key="4">
    <source>
        <dbReference type="ARBA" id="ARBA00022448"/>
    </source>
</evidence>
<keyword evidence="5" id="KW-0679">Respiratory chain</keyword>